<dbReference type="EMBL" id="GBXM01089077">
    <property type="protein sequence ID" value="JAH19500.1"/>
    <property type="molecule type" value="Transcribed_RNA"/>
</dbReference>
<reference evidence="1" key="2">
    <citation type="journal article" date="2015" name="Fish Shellfish Immunol.">
        <title>Early steps in the European eel (Anguilla anguilla)-Vibrio vulnificus interaction in the gills: Role of the RtxA13 toxin.</title>
        <authorList>
            <person name="Callol A."/>
            <person name="Pajuelo D."/>
            <person name="Ebbesson L."/>
            <person name="Teles M."/>
            <person name="MacKenzie S."/>
            <person name="Amaro C."/>
        </authorList>
    </citation>
    <scope>NUCLEOTIDE SEQUENCE</scope>
</reference>
<accession>A0A0E9QTB2</accession>
<dbReference type="AlphaFoldDB" id="A0A0E9QTB2"/>
<protein>
    <submittedName>
        <fullName evidence="1">Uncharacterized protein</fullName>
    </submittedName>
</protein>
<evidence type="ECO:0000313" key="1">
    <source>
        <dbReference type="EMBL" id="JAH19500.1"/>
    </source>
</evidence>
<proteinExistence type="predicted"/>
<reference evidence="1" key="1">
    <citation type="submission" date="2014-11" db="EMBL/GenBank/DDBJ databases">
        <authorList>
            <person name="Amaro Gonzalez C."/>
        </authorList>
    </citation>
    <scope>NUCLEOTIDE SEQUENCE</scope>
</reference>
<organism evidence="1">
    <name type="scientific">Anguilla anguilla</name>
    <name type="common">European freshwater eel</name>
    <name type="synonym">Muraena anguilla</name>
    <dbReference type="NCBI Taxonomy" id="7936"/>
    <lineage>
        <taxon>Eukaryota</taxon>
        <taxon>Metazoa</taxon>
        <taxon>Chordata</taxon>
        <taxon>Craniata</taxon>
        <taxon>Vertebrata</taxon>
        <taxon>Euteleostomi</taxon>
        <taxon>Actinopterygii</taxon>
        <taxon>Neopterygii</taxon>
        <taxon>Teleostei</taxon>
        <taxon>Anguilliformes</taxon>
        <taxon>Anguillidae</taxon>
        <taxon>Anguilla</taxon>
    </lineage>
</organism>
<name>A0A0E9QTB2_ANGAN</name>
<sequence length="28" mass="3305">MCSQHNLYSDCKYNQIPELCFILVNKSL</sequence>